<sequence length="68" mass="7862">MENHQFIYPIFISFITALALVSISLCIAAEFKKTKKEDLRNVFSRDHQNNSKTNKKPTITGLICFISW</sequence>
<dbReference type="EMBL" id="JAIVGD010000026">
    <property type="protein sequence ID" value="KAH0741307.1"/>
    <property type="molecule type" value="Genomic_DNA"/>
</dbReference>
<feature type="transmembrane region" description="Helical" evidence="1">
    <location>
        <begin position="6"/>
        <end position="31"/>
    </location>
</feature>
<keyword evidence="1" id="KW-0472">Membrane</keyword>
<name>A0ABQ7U2Z3_SOLTU</name>
<organism evidence="2 3">
    <name type="scientific">Solanum tuberosum</name>
    <name type="common">Potato</name>
    <dbReference type="NCBI Taxonomy" id="4113"/>
    <lineage>
        <taxon>Eukaryota</taxon>
        <taxon>Viridiplantae</taxon>
        <taxon>Streptophyta</taxon>
        <taxon>Embryophyta</taxon>
        <taxon>Tracheophyta</taxon>
        <taxon>Spermatophyta</taxon>
        <taxon>Magnoliopsida</taxon>
        <taxon>eudicotyledons</taxon>
        <taxon>Gunneridae</taxon>
        <taxon>Pentapetalae</taxon>
        <taxon>asterids</taxon>
        <taxon>lamiids</taxon>
        <taxon>Solanales</taxon>
        <taxon>Solanaceae</taxon>
        <taxon>Solanoideae</taxon>
        <taxon>Solaneae</taxon>
        <taxon>Solanum</taxon>
    </lineage>
</organism>
<dbReference type="Proteomes" id="UP000826656">
    <property type="component" value="Unassembled WGS sequence"/>
</dbReference>
<gene>
    <name evidence="2" type="ORF">KY290_034350</name>
</gene>
<evidence type="ECO:0000313" key="2">
    <source>
        <dbReference type="EMBL" id="KAH0741307.1"/>
    </source>
</evidence>
<comment type="caution">
    <text evidence="2">The sequence shown here is derived from an EMBL/GenBank/DDBJ whole genome shotgun (WGS) entry which is preliminary data.</text>
</comment>
<keyword evidence="1" id="KW-0812">Transmembrane</keyword>
<evidence type="ECO:0000313" key="3">
    <source>
        <dbReference type="Proteomes" id="UP000826656"/>
    </source>
</evidence>
<reference evidence="2 3" key="1">
    <citation type="journal article" date="2021" name="bioRxiv">
        <title>Chromosome-scale and haplotype-resolved genome assembly of a tetraploid potato cultivar.</title>
        <authorList>
            <person name="Sun H."/>
            <person name="Jiao W.-B."/>
            <person name="Krause K."/>
            <person name="Campoy J.A."/>
            <person name="Goel M."/>
            <person name="Folz-Donahue K."/>
            <person name="Kukat C."/>
            <person name="Huettel B."/>
            <person name="Schneeberger K."/>
        </authorList>
    </citation>
    <scope>NUCLEOTIDE SEQUENCE [LARGE SCALE GENOMIC DNA]</scope>
    <source>
        <strain evidence="2">SolTubOtavaFocal</strain>
        <tissue evidence="2">Leaves</tissue>
    </source>
</reference>
<accession>A0ABQ7U2Z3</accession>
<protein>
    <submittedName>
        <fullName evidence="2">Uncharacterized protein</fullName>
    </submittedName>
</protein>
<evidence type="ECO:0000256" key="1">
    <source>
        <dbReference type="SAM" id="Phobius"/>
    </source>
</evidence>
<proteinExistence type="predicted"/>
<keyword evidence="3" id="KW-1185">Reference proteome</keyword>
<keyword evidence="1" id="KW-1133">Transmembrane helix</keyword>